<dbReference type="Gene3D" id="1.25.40.10">
    <property type="entry name" value="Tetratricopeptide repeat domain"/>
    <property type="match status" value="1"/>
</dbReference>
<dbReference type="CDD" id="cd22890">
    <property type="entry name" value="ChiS-DBD"/>
    <property type="match status" value="1"/>
</dbReference>
<keyword evidence="2" id="KW-0812">Transmembrane</keyword>
<feature type="repeat" description="TPR" evidence="1">
    <location>
        <begin position="169"/>
        <end position="202"/>
    </location>
</feature>
<sequence length="581" mass="67512">MLFVWCLTATAQTPLTDCQNSLKQGDYAHARTICERSLQAVTKDSDEALGVLLSLIDIYQHLQNKPQLKQTIEQAFQHPAFASDTTAQYDWHRKVGQKYYFDADYVKAKEHLNQAFQLALDNNNPEWLSKSHNDMGLVELKLGDYKSALSHYQQSLKLKHQFGSDYQIARTLNNLGRIHLYLEQPDKAVSYYESALNYYLKYAESKDIDHRVFMDIAHLYEDLTKAYSAANNTQKAQYYALAISESLGTKNNTSEQVRALINLAQWHLDNGHLDVLYQLLTTAKALMDQNQTNPELLTQWYLLQAKMLHQNHQIPEALSAIENGLLISNDLNEDSLKIDLLYLKAELLEDQSPRQALQAFKQYQQLRSQFLQQKYDTDLKTVQHQIETQKIQQQLLNQELTNSRQQQKLHHLTNMILIAGMVLISMAAFMIFYQYKRKKEKQALIQSIRYHKHQLLMFQTTQKPELTVSTENHKEALKKALVESLIDATIIWEKTTQTSQIELAEQSKIWTVSIDNGTLRARSLEKYLSLEKIPDNPRWRNVVQTNHFILSQDNLQKQDRQILEKHIECIMDEVRALSLKS</sequence>
<proteinExistence type="predicted"/>
<dbReference type="SUPFAM" id="SSF48452">
    <property type="entry name" value="TPR-like"/>
    <property type="match status" value="1"/>
</dbReference>
<keyword evidence="2" id="KW-0472">Membrane</keyword>
<dbReference type="PANTHER" id="PTHR10098">
    <property type="entry name" value="RAPSYN-RELATED"/>
    <property type="match status" value="1"/>
</dbReference>
<evidence type="ECO:0000313" key="4">
    <source>
        <dbReference type="Proteomes" id="UP000605253"/>
    </source>
</evidence>
<protein>
    <recommendedName>
        <fullName evidence="5">Tetratricopeptide repeat protein</fullName>
    </recommendedName>
</protein>
<keyword evidence="2" id="KW-1133">Transmembrane helix</keyword>
<dbReference type="Pfam" id="PF13424">
    <property type="entry name" value="TPR_12"/>
    <property type="match status" value="1"/>
</dbReference>
<dbReference type="PROSITE" id="PS50005">
    <property type="entry name" value="TPR"/>
    <property type="match status" value="2"/>
</dbReference>
<dbReference type="InterPro" id="IPR019734">
    <property type="entry name" value="TPR_rpt"/>
</dbReference>
<accession>A0A917CGF2</accession>
<keyword evidence="4" id="KW-1185">Reference proteome</keyword>
<feature type="transmembrane region" description="Helical" evidence="2">
    <location>
        <begin position="412"/>
        <end position="433"/>
    </location>
</feature>
<evidence type="ECO:0000256" key="1">
    <source>
        <dbReference type="PROSITE-ProRule" id="PRU00339"/>
    </source>
</evidence>
<gene>
    <name evidence="3" type="ORF">GCM10011365_06090</name>
</gene>
<dbReference type="AlphaFoldDB" id="A0A917CGF2"/>
<reference evidence="3" key="2">
    <citation type="submission" date="2020-09" db="EMBL/GenBank/DDBJ databases">
        <authorList>
            <person name="Sun Q."/>
            <person name="Zhou Y."/>
        </authorList>
    </citation>
    <scope>NUCLEOTIDE SEQUENCE</scope>
    <source>
        <strain evidence="3">CGMCC 1.12181</strain>
    </source>
</reference>
<dbReference type="SMART" id="SM00028">
    <property type="entry name" value="TPR"/>
    <property type="match status" value="4"/>
</dbReference>
<organism evidence="3 4">
    <name type="scientific">Marinicella pacifica</name>
    <dbReference type="NCBI Taxonomy" id="1171543"/>
    <lineage>
        <taxon>Bacteria</taxon>
        <taxon>Pseudomonadati</taxon>
        <taxon>Pseudomonadota</taxon>
        <taxon>Gammaproteobacteria</taxon>
        <taxon>Lysobacterales</taxon>
        <taxon>Marinicellaceae</taxon>
        <taxon>Marinicella</taxon>
    </lineage>
</organism>
<evidence type="ECO:0008006" key="5">
    <source>
        <dbReference type="Google" id="ProtNLM"/>
    </source>
</evidence>
<reference evidence="3" key="1">
    <citation type="journal article" date="2014" name="Int. J. Syst. Evol. Microbiol.">
        <title>Complete genome sequence of Corynebacterium casei LMG S-19264T (=DSM 44701T), isolated from a smear-ripened cheese.</title>
        <authorList>
            <consortium name="US DOE Joint Genome Institute (JGI-PGF)"/>
            <person name="Walter F."/>
            <person name="Albersmeier A."/>
            <person name="Kalinowski J."/>
            <person name="Ruckert C."/>
        </authorList>
    </citation>
    <scope>NUCLEOTIDE SEQUENCE</scope>
    <source>
        <strain evidence="3">CGMCC 1.12181</strain>
    </source>
</reference>
<evidence type="ECO:0000256" key="2">
    <source>
        <dbReference type="SAM" id="Phobius"/>
    </source>
</evidence>
<evidence type="ECO:0000313" key="3">
    <source>
        <dbReference type="EMBL" id="GGF87738.1"/>
    </source>
</evidence>
<keyword evidence="1" id="KW-0802">TPR repeat</keyword>
<dbReference type="InterPro" id="IPR011990">
    <property type="entry name" value="TPR-like_helical_dom_sf"/>
</dbReference>
<comment type="caution">
    <text evidence="3">The sequence shown here is derived from an EMBL/GenBank/DDBJ whole genome shotgun (WGS) entry which is preliminary data.</text>
</comment>
<feature type="repeat" description="TPR" evidence="1">
    <location>
        <begin position="129"/>
        <end position="162"/>
    </location>
</feature>
<name>A0A917CGF2_9GAMM</name>
<dbReference type="EMBL" id="BMEO01000002">
    <property type="protein sequence ID" value="GGF87738.1"/>
    <property type="molecule type" value="Genomic_DNA"/>
</dbReference>
<dbReference type="Proteomes" id="UP000605253">
    <property type="component" value="Unassembled WGS sequence"/>
</dbReference>